<evidence type="ECO:0000256" key="8">
    <source>
        <dbReference type="RuleBase" id="RU368092"/>
    </source>
</evidence>
<dbReference type="Gene3D" id="3.30.70.260">
    <property type="match status" value="1"/>
</dbReference>
<dbReference type="GO" id="GO:0003984">
    <property type="term" value="F:acetolactate synthase activity"/>
    <property type="evidence" value="ECO:0007669"/>
    <property type="project" value="UniProtKB-UniRule"/>
</dbReference>
<dbReference type="RefSeq" id="WP_013917312.1">
    <property type="nucleotide sequence ID" value="NC_015690.1"/>
</dbReference>
<sequence length="169" mass="18491">MRKCTLSLTVQDSPGVLQRIAGLFGRRGYNMDSITVGASEEEGTARVTIIVREDERSTEQICRQLRKLIDVLEVKELGPSSGVIGRELLLVKLRAAPEQRPEILAMAEAFRCSVVDAGPNSLVLQSTGETEKNDAFLRLAGAYGILEVARTGETAMSRGEKEEVRRLSS</sequence>
<name>F8FDI5_PAEMK</name>
<dbReference type="NCBIfam" id="NF008864">
    <property type="entry name" value="PRK11895.1"/>
    <property type="match status" value="1"/>
</dbReference>
<dbReference type="InterPro" id="IPR054480">
    <property type="entry name" value="AHAS_small-like_ACT"/>
</dbReference>
<evidence type="ECO:0000256" key="1">
    <source>
        <dbReference type="ARBA" id="ARBA00004974"/>
    </source>
</evidence>
<evidence type="ECO:0000259" key="9">
    <source>
        <dbReference type="PROSITE" id="PS51671"/>
    </source>
</evidence>
<keyword evidence="8" id="KW-0808">Transferase</keyword>
<evidence type="ECO:0000313" key="11">
    <source>
        <dbReference type="Proteomes" id="UP000006620"/>
    </source>
</evidence>
<dbReference type="InterPro" id="IPR002912">
    <property type="entry name" value="ACT_dom"/>
</dbReference>
<dbReference type="PROSITE" id="PS51671">
    <property type="entry name" value="ACT"/>
    <property type="match status" value="1"/>
</dbReference>
<evidence type="ECO:0000256" key="7">
    <source>
        <dbReference type="ARBA" id="ARBA00048670"/>
    </source>
</evidence>
<keyword evidence="5 8" id="KW-0028">Amino-acid biosynthesis</keyword>
<keyword evidence="6 8" id="KW-0100">Branched-chain amino acid biosynthesis</keyword>
<gene>
    <name evidence="10" type="ordered locus">KNP414_03611</name>
</gene>
<dbReference type="InterPro" id="IPR019455">
    <property type="entry name" value="Acetolactate_synth_ssu_C"/>
</dbReference>
<dbReference type="EC" id="2.2.1.6" evidence="8"/>
<dbReference type="InterPro" id="IPR039557">
    <property type="entry name" value="AHAS_ACT"/>
</dbReference>
<evidence type="ECO:0000256" key="5">
    <source>
        <dbReference type="ARBA" id="ARBA00022605"/>
    </source>
</evidence>
<evidence type="ECO:0000256" key="6">
    <source>
        <dbReference type="ARBA" id="ARBA00023304"/>
    </source>
</evidence>
<comment type="subunit">
    <text evidence="4 8">Dimer of large and small chains.</text>
</comment>
<evidence type="ECO:0000256" key="3">
    <source>
        <dbReference type="ARBA" id="ARBA00006341"/>
    </source>
</evidence>
<evidence type="ECO:0000256" key="2">
    <source>
        <dbReference type="ARBA" id="ARBA00005025"/>
    </source>
</evidence>
<dbReference type="InterPro" id="IPR004789">
    <property type="entry name" value="Acetalactate_synth_ssu"/>
</dbReference>
<evidence type="ECO:0000256" key="4">
    <source>
        <dbReference type="ARBA" id="ARBA00011744"/>
    </source>
</evidence>
<dbReference type="PANTHER" id="PTHR30239:SF0">
    <property type="entry name" value="ACETOLACTATE SYNTHASE SMALL SUBUNIT 1, CHLOROPLASTIC"/>
    <property type="match status" value="1"/>
</dbReference>
<dbReference type="HOGENOM" id="CLU_055003_1_3_9"/>
<comment type="catalytic activity">
    <reaction evidence="7 8">
        <text>2 pyruvate + H(+) = (2S)-2-acetolactate + CO2</text>
        <dbReference type="Rhea" id="RHEA:25249"/>
        <dbReference type="ChEBI" id="CHEBI:15361"/>
        <dbReference type="ChEBI" id="CHEBI:15378"/>
        <dbReference type="ChEBI" id="CHEBI:16526"/>
        <dbReference type="ChEBI" id="CHEBI:58476"/>
        <dbReference type="EC" id="2.2.1.6"/>
    </reaction>
</comment>
<dbReference type="GO" id="GO:0009097">
    <property type="term" value="P:isoleucine biosynthetic process"/>
    <property type="evidence" value="ECO:0007669"/>
    <property type="project" value="UniProtKB-UniRule"/>
</dbReference>
<reference evidence="10 11" key="2">
    <citation type="journal article" date="2013" name="Genome Announc.">
        <title>Genome Sequence of Growth-Improving Paenibacillus mucilaginosus Strain KNP414.</title>
        <authorList>
            <person name="Lu J.J."/>
            <person name="Wang J.F."/>
            <person name="Hu X.F."/>
        </authorList>
    </citation>
    <scope>NUCLEOTIDE SEQUENCE [LARGE SCALE GENOMIC DNA]</scope>
    <source>
        <strain evidence="10 11">KNP414</strain>
    </source>
</reference>
<dbReference type="AlphaFoldDB" id="F8FDI5"/>
<dbReference type="Gene3D" id="3.30.70.1150">
    <property type="entry name" value="ACT-like. Chain A, domain 2"/>
    <property type="match status" value="1"/>
</dbReference>
<dbReference type="PATRIC" id="fig|1036673.3.peg.3312"/>
<dbReference type="Pfam" id="PF22629">
    <property type="entry name" value="ACT_AHAS_ss"/>
    <property type="match status" value="1"/>
</dbReference>
<comment type="pathway">
    <text evidence="1 8">Amino-acid biosynthesis; L-isoleucine biosynthesis; L-isoleucine from 2-oxobutanoate: step 1/4.</text>
</comment>
<dbReference type="FunFam" id="3.30.70.260:FF:000001">
    <property type="entry name" value="Acetolactate synthase, small subunit"/>
    <property type="match status" value="1"/>
</dbReference>
<reference evidence="11" key="1">
    <citation type="submission" date="2011-06" db="EMBL/GenBank/DDBJ databases">
        <title>Complete genome sequence of Paenibacillus mucilaginosus KNP414.</title>
        <authorList>
            <person name="Wang J."/>
            <person name="Hu S."/>
            <person name="Hu X."/>
            <person name="Zhang B."/>
            <person name="Dong D."/>
            <person name="Zhang S."/>
            <person name="Zhao K."/>
            <person name="Wu D."/>
        </authorList>
    </citation>
    <scope>NUCLEOTIDE SEQUENCE [LARGE SCALE GENOMIC DNA]</scope>
    <source>
        <strain evidence="11">KNP414</strain>
    </source>
</reference>
<dbReference type="CDD" id="cd04878">
    <property type="entry name" value="ACT_AHAS"/>
    <property type="match status" value="1"/>
</dbReference>
<dbReference type="EMBL" id="CP002869">
    <property type="protein sequence ID" value="AEI42155.1"/>
    <property type="molecule type" value="Genomic_DNA"/>
</dbReference>
<comment type="function">
    <text evidence="8">Catalyzes the conversion of 2 pyruvate molecules into acetolactate in the first common step of the biosynthetic pathway of the branched-amino acids such as leucine, isoleucine, and valine.</text>
</comment>
<dbReference type="Pfam" id="PF10369">
    <property type="entry name" value="ALS_ss_C"/>
    <property type="match status" value="1"/>
</dbReference>
<dbReference type="GO" id="GO:0005829">
    <property type="term" value="C:cytosol"/>
    <property type="evidence" value="ECO:0007669"/>
    <property type="project" value="TreeGrafter"/>
</dbReference>
<dbReference type="SUPFAM" id="SSF55021">
    <property type="entry name" value="ACT-like"/>
    <property type="match status" value="2"/>
</dbReference>
<protein>
    <recommendedName>
        <fullName evidence="8">Acetolactate synthase small subunit</fullName>
        <shortName evidence="8">AHAS</shortName>
        <shortName evidence="8">ALS</shortName>
        <ecNumber evidence="8">2.2.1.6</ecNumber>
    </recommendedName>
    <alternativeName>
        <fullName evidence="8">Acetohydroxy-acid synthase small subunit</fullName>
    </alternativeName>
</protein>
<dbReference type="NCBIfam" id="TIGR00119">
    <property type="entry name" value="acolac_sm"/>
    <property type="match status" value="1"/>
</dbReference>
<comment type="similarity">
    <text evidence="3 8">Belongs to the acetolactate synthase small subunit family.</text>
</comment>
<dbReference type="UniPathway" id="UPA00047">
    <property type="reaction ID" value="UER00055"/>
</dbReference>
<dbReference type="PANTHER" id="PTHR30239">
    <property type="entry name" value="ACETOLACTATE SYNTHASE SMALL SUBUNIT"/>
    <property type="match status" value="1"/>
</dbReference>
<comment type="pathway">
    <text evidence="2 8">Amino-acid biosynthesis; L-valine biosynthesis; L-valine from pyruvate: step 1/4.</text>
</comment>
<evidence type="ECO:0000313" key="10">
    <source>
        <dbReference type="EMBL" id="AEI42155.1"/>
    </source>
</evidence>
<dbReference type="InterPro" id="IPR045865">
    <property type="entry name" value="ACT-like_dom_sf"/>
</dbReference>
<dbReference type="GO" id="GO:0009099">
    <property type="term" value="P:L-valine biosynthetic process"/>
    <property type="evidence" value="ECO:0007669"/>
    <property type="project" value="UniProtKB-UniRule"/>
</dbReference>
<dbReference type="GO" id="GO:1990610">
    <property type="term" value="F:acetolactate synthase regulator activity"/>
    <property type="evidence" value="ECO:0007669"/>
    <property type="project" value="UniProtKB-UniRule"/>
</dbReference>
<dbReference type="Proteomes" id="UP000006620">
    <property type="component" value="Chromosome"/>
</dbReference>
<dbReference type="InterPro" id="IPR027271">
    <property type="entry name" value="Acetolactate_synth/TF_NikR_C"/>
</dbReference>
<organism evidence="10 11">
    <name type="scientific">Paenibacillus mucilaginosus (strain KNP414)</name>
    <dbReference type="NCBI Taxonomy" id="1036673"/>
    <lineage>
        <taxon>Bacteria</taxon>
        <taxon>Bacillati</taxon>
        <taxon>Bacillota</taxon>
        <taxon>Bacilli</taxon>
        <taxon>Bacillales</taxon>
        <taxon>Paenibacillaceae</taxon>
        <taxon>Paenibacillus</taxon>
    </lineage>
</organism>
<dbReference type="UniPathway" id="UPA00049">
    <property type="reaction ID" value="UER00059"/>
</dbReference>
<accession>F8FDI5</accession>
<proteinExistence type="inferred from homology"/>
<feature type="domain" description="ACT" evidence="9">
    <location>
        <begin position="5"/>
        <end position="79"/>
    </location>
</feature>
<dbReference type="KEGG" id="pms:KNP414_03611"/>